<organism evidence="1 2">
    <name type="scientific">Sesamum alatum</name>
    <dbReference type="NCBI Taxonomy" id="300844"/>
    <lineage>
        <taxon>Eukaryota</taxon>
        <taxon>Viridiplantae</taxon>
        <taxon>Streptophyta</taxon>
        <taxon>Embryophyta</taxon>
        <taxon>Tracheophyta</taxon>
        <taxon>Spermatophyta</taxon>
        <taxon>Magnoliopsida</taxon>
        <taxon>eudicotyledons</taxon>
        <taxon>Gunneridae</taxon>
        <taxon>Pentapetalae</taxon>
        <taxon>asterids</taxon>
        <taxon>lamiids</taxon>
        <taxon>Lamiales</taxon>
        <taxon>Pedaliaceae</taxon>
        <taxon>Sesamum</taxon>
    </lineage>
</organism>
<keyword evidence="2" id="KW-1185">Reference proteome</keyword>
<reference evidence="1" key="1">
    <citation type="submission" date="2020-06" db="EMBL/GenBank/DDBJ databases">
        <authorList>
            <person name="Li T."/>
            <person name="Hu X."/>
            <person name="Zhang T."/>
            <person name="Song X."/>
            <person name="Zhang H."/>
            <person name="Dai N."/>
            <person name="Sheng W."/>
            <person name="Hou X."/>
            <person name="Wei L."/>
        </authorList>
    </citation>
    <scope>NUCLEOTIDE SEQUENCE</scope>
    <source>
        <strain evidence="1">3651</strain>
        <tissue evidence="1">Leaf</tissue>
    </source>
</reference>
<reference evidence="1" key="2">
    <citation type="journal article" date="2024" name="Plant">
        <title>Genomic evolution and insights into agronomic trait innovations of Sesamum species.</title>
        <authorList>
            <person name="Miao H."/>
            <person name="Wang L."/>
            <person name="Qu L."/>
            <person name="Liu H."/>
            <person name="Sun Y."/>
            <person name="Le M."/>
            <person name="Wang Q."/>
            <person name="Wei S."/>
            <person name="Zheng Y."/>
            <person name="Lin W."/>
            <person name="Duan Y."/>
            <person name="Cao H."/>
            <person name="Xiong S."/>
            <person name="Wang X."/>
            <person name="Wei L."/>
            <person name="Li C."/>
            <person name="Ma Q."/>
            <person name="Ju M."/>
            <person name="Zhao R."/>
            <person name="Li G."/>
            <person name="Mu C."/>
            <person name="Tian Q."/>
            <person name="Mei H."/>
            <person name="Zhang T."/>
            <person name="Gao T."/>
            <person name="Zhang H."/>
        </authorList>
    </citation>
    <scope>NUCLEOTIDE SEQUENCE</scope>
    <source>
        <strain evidence="1">3651</strain>
    </source>
</reference>
<name>A0AAE1YI85_9LAMI</name>
<dbReference type="Proteomes" id="UP001293254">
    <property type="component" value="Unassembled WGS sequence"/>
</dbReference>
<proteinExistence type="predicted"/>
<sequence length="109" mass="12625">MALFDYEHWTPANDASSLLEHAKLGTFQRDQFTTHYHVFQWITSLVVNSMIPARYDNGWVDDLPPHVPNLKPMMATLSPELVRKTHLSRLSSSTMLSTTTRVVRMVRRQ</sequence>
<dbReference type="EMBL" id="JACGWO010000003">
    <property type="protein sequence ID" value="KAK4430770.1"/>
    <property type="molecule type" value="Genomic_DNA"/>
</dbReference>
<evidence type="ECO:0000313" key="1">
    <source>
        <dbReference type="EMBL" id="KAK4430770.1"/>
    </source>
</evidence>
<accession>A0AAE1YI85</accession>
<comment type="caution">
    <text evidence="1">The sequence shown here is derived from an EMBL/GenBank/DDBJ whole genome shotgun (WGS) entry which is preliminary data.</text>
</comment>
<protein>
    <submittedName>
        <fullName evidence="1">Uncharacterized protein</fullName>
    </submittedName>
</protein>
<evidence type="ECO:0000313" key="2">
    <source>
        <dbReference type="Proteomes" id="UP001293254"/>
    </source>
</evidence>
<gene>
    <name evidence="1" type="ORF">Salat_0838700</name>
</gene>
<dbReference type="AlphaFoldDB" id="A0AAE1YI85"/>